<comment type="caution">
    <text evidence="1">The sequence shown here is derived from an EMBL/GenBank/DDBJ whole genome shotgun (WGS) entry which is preliminary data.</text>
</comment>
<dbReference type="Proteomes" id="UP000027064">
    <property type="component" value="Unassembled WGS sequence"/>
</dbReference>
<evidence type="ECO:0000313" key="2">
    <source>
        <dbReference type="Proteomes" id="UP000027064"/>
    </source>
</evidence>
<protein>
    <submittedName>
        <fullName evidence="1">Uncharacterized protein</fullName>
    </submittedName>
</protein>
<organism evidence="1 2">
    <name type="scientific">Flavobacterium seoulense</name>
    <dbReference type="NCBI Taxonomy" id="1492738"/>
    <lineage>
        <taxon>Bacteria</taxon>
        <taxon>Pseudomonadati</taxon>
        <taxon>Bacteroidota</taxon>
        <taxon>Flavobacteriia</taxon>
        <taxon>Flavobacteriales</taxon>
        <taxon>Flavobacteriaceae</taxon>
        <taxon>Flavobacterium</taxon>
    </lineage>
</organism>
<dbReference type="STRING" id="1492738.FEM21_01410"/>
<reference evidence="1 2" key="1">
    <citation type="submission" date="2014-05" db="EMBL/GenBank/DDBJ databases">
        <title>Genome Sequence of Flavobacterium sp. EM1321.</title>
        <authorList>
            <person name="Shin S.-K."/>
            <person name="Yi H."/>
        </authorList>
    </citation>
    <scope>NUCLEOTIDE SEQUENCE [LARGE SCALE GENOMIC DNA]</scope>
    <source>
        <strain evidence="1 2">EM1321</strain>
    </source>
</reference>
<gene>
    <name evidence="1" type="ORF">FEM21_01410</name>
</gene>
<dbReference type="EMBL" id="JNCA01000001">
    <property type="protein sequence ID" value="KDN56638.1"/>
    <property type="molecule type" value="Genomic_DNA"/>
</dbReference>
<sequence length="60" mass="6550">MINDNPSAVNEYTTVGLLIQYLKKLTFSPALYAFNKAIDSPKATKLNNNATFEASLSPAK</sequence>
<name>A0A066WVL2_9FLAO</name>
<accession>A0A066WVL2</accession>
<dbReference type="PATRIC" id="fig|1492738.3.peg.137"/>
<evidence type="ECO:0000313" key="1">
    <source>
        <dbReference type="EMBL" id="KDN56638.1"/>
    </source>
</evidence>
<proteinExistence type="predicted"/>
<dbReference type="AlphaFoldDB" id="A0A066WVL2"/>
<keyword evidence="2" id="KW-1185">Reference proteome</keyword>